<name>A0ABN9HM69_9NEOB</name>
<protein>
    <submittedName>
        <fullName evidence="1">Uncharacterized protein</fullName>
    </submittedName>
</protein>
<proteinExistence type="predicted"/>
<comment type="caution">
    <text evidence="1">The sequence shown here is derived from an EMBL/GenBank/DDBJ whole genome shotgun (WGS) entry which is preliminary data.</text>
</comment>
<evidence type="ECO:0000313" key="1">
    <source>
        <dbReference type="EMBL" id="CAI9621046.1"/>
    </source>
</evidence>
<evidence type="ECO:0000313" key="2">
    <source>
        <dbReference type="Proteomes" id="UP001162483"/>
    </source>
</evidence>
<organism evidence="1 2">
    <name type="scientific">Staurois parvus</name>
    <dbReference type="NCBI Taxonomy" id="386267"/>
    <lineage>
        <taxon>Eukaryota</taxon>
        <taxon>Metazoa</taxon>
        <taxon>Chordata</taxon>
        <taxon>Craniata</taxon>
        <taxon>Vertebrata</taxon>
        <taxon>Euteleostomi</taxon>
        <taxon>Amphibia</taxon>
        <taxon>Batrachia</taxon>
        <taxon>Anura</taxon>
        <taxon>Neobatrachia</taxon>
        <taxon>Ranoidea</taxon>
        <taxon>Ranidae</taxon>
        <taxon>Staurois</taxon>
    </lineage>
</organism>
<dbReference type="Proteomes" id="UP001162483">
    <property type="component" value="Unassembled WGS sequence"/>
</dbReference>
<gene>
    <name evidence="1" type="ORF">SPARVUS_LOCUS16082009</name>
</gene>
<reference evidence="1" key="1">
    <citation type="submission" date="2023-05" db="EMBL/GenBank/DDBJ databases">
        <authorList>
            <person name="Stuckert A."/>
        </authorList>
    </citation>
    <scope>NUCLEOTIDE SEQUENCE</scope>
</reference>
<sequence>AICHGVERLFIPGFSTRQVEGLQGKCLIQRKVASLSSFVCKVHFGTWSLEISKVFGRDEISNPGTRFWEWPGY</sequence>
<dbReference type="EMBL" id="CATNWA010021025">
    <property type="protein sequence ID" value="CAI9621046.1"/>
    <property type="molecule type" value="Genomic_DNA"/>
</dbReference>
<keyword evidence="2" id="KW-1185">Reference proteome</keyword>
<accession>A0ABN9HM69</accession>
<feature type="non-terminal residue" evidence="1">
    <location>
        <position position="1"/>
    </location>
</feature>